<keyword evidence="7" id="KW-1003">Cell membrane</keyword>
<dbReference type="NCBIfam" id="TIGR00797">
    <property type="entry name" value="matE"/>
    <property type="match status" value="1"/>
</dbReference>
<dbReference type="GO" id="GO:0005886">
    <property type="term" value="C:plasma membrane"/>
    <property type="evidence" value="ECO:0007669"/>
    <property type="project" value="UniProtKB-SubCell"/>
</dbReference>
<dbReference type="Pfam" id="PF01554">
    <property type="entry name" value="MatE"/>
    <property type="match status" value="2"/>
</dbReference>
<dbReference type="EMBL" id="WKPI01000055">
    <property type="protein sequence ID" value="MSC35082.1"/>
    <property type="molecule type" value="Genomic_DNA"/>
</dbReference>
<dbReference type="InterPro" id="IPR050222">
    <property type="entry name" value="MATE_MdtK"/>
</dbReference>
<accession>A0A6N7SCS3</accession>
<dbReference type="InterPro" id="IPR002528">
    <property type="entry name" value="MATE_fam"/>
</dbReference>
<dbReference type="CDD" id="cd13138">
    <property type="entry name" value="MATE_yoeA_like"/>
    <property type="match status" value="1"/>
</dbReference>
<evidence type="ECO:0000256" key="9">
    <source>
        <dbReference type="ARBA" id="ARBA00022989"/>
    </source>
</evidence>
<evidence type="ECO:0000256" key="5">
    <source>
        <dbReference type="ARBA" id="ARBA00022448"/>
    </source>
</evidence>
<dbReference type="GO" id="GO:0015297">
    <property type="term" value="F:antiporter activity"/>
    <property type="evidence" value="ECO:0007669"/>
    <property type="project" value="UniProtKB-KW"/>
</dbReference>
<evidence type="ECO:0000313" key="14">
    <source>
        <dbReference type="EMBL" id="MSA91305.1"/>
    </source>
</evidence>
<evidence type="ECO:0000256" key="1">
    <source>
        <dbReference type="ARBA" id="ARBA00003408"/>
    </source>
</evidence>
<keyword evidence="11 13" id="KW-0472">Membrane</keyword>
<evidence type="ECO:0000313" key="16">
    <source>
        <dbReference type="Proteomes" id="UP000433575"/>
    </source>
</evidence>
<evidence type="ECO:0000313" key="15">
    <source>
        <dbReference type="EMBL" id="MSC35082.1"/>
    </source>
</evidence>
<keyword evidence="17" id="KW-1185">Reference proteome</keyword>
<feature type="transmembrane region" description="Helical" evidence="13">
    <location>
        <begin position="163"/>
        <end position="184"/>
    </location>
</feature>
<feature type="transmembrane region" description="Helical" evidence="13">
    <location>
        <begin position="56"/>
        <end position="76"/>
    </location>
</feature>
<evidence type="ECO:0000256" key="12">
    <source>
        <dbReference type="ARBA" id="ARBA00031636"/>
    </source>
</evidence>
<keyword evidence="10" id="KW-0406">Ion transport</keyword>
<sequence>MRAEFTSGKILAPLMKFTVPIMIALILQALYGAVDLLVVGQFASPEAVSAVATGSQVMHTMMVIITGLAMGITVLIGQQFGRGEPEKVGQTVESGVFLFGCLALILTGIMLFATPALVTLMQAPAEAVAFTNQYVLICSGGILFIAAYNTLGSIFRGLGDARTPLLAVAIACAANIVLDLLLVAGFKMGAAGAALATVMAQAISVILSLAVVARQGLPFPFSWRHIRFHGSTIKEIVKLGAPVALQDLLVSISFLAITAIVNQLGVIASAGVGVAEKVCTFILLVPSAYAQSISAYVAQNIGANQPQRAKRGMVCGIATSLLFGIFMSYFAFFHGHLLSGLFARDAQVIYAAADYLKAYAIDTLLVSFMFCFVGYFNGCGKTTFVMFQGLIGAFCVRIPVSYLASKCVPVTLFRIGLATPCSTFVQIILCVLYFFVLSRKEKKNASLASAQ</sequence>
<evidence type="ECO:0000256" key="11">
    <source>
        <dbReference type="ARBA" id="ARBA00023136"/>
    </source>
</evidence>
<comment type="subcellular location">
    <subcellularLocation>
        <location evidence="2">Cell membrane</location>
        <topology evidence="2">Multi-pass membrane protein</topology>
    </subcellularLocation>
</comment>
<feature type="transmembrane region" description="Helical" evidence="13">
    <location>
        <begin position="21"/>
        <end position="44"/>
    </location>
</feature>
<dbReference type="OrthoDB" id="9776324at2"/>
<feature type="transmembrane region" description="Helical" evidence="13">
    <location>
        <begin position="383"/>
        <end position="403"/>
    </location>
</feature>
<keyword evidence="8 13" id="KW-0812">Transmembrane</keyword>
<dbReference type="GO" id="GO:0006811">
    <property type="term" value="P:monoatomic ion transport"/>
    <property type="evidence" value="ECO:0007669"/>
    <property type="project" value="UniProtKB-KW"/>
</dbReference>
<feature type="transmembrane region" description="Helical" evidence="13">
    <location>
        <begin position="313"/>
        <end position="335"/>
    </location>
</feature>
<dbReference type="Proteomes" id="UP000480929">
    <property type="component" value="Unassembled WGS sequence"/>
</dbReference>
<evidence type="ECO:0000256" key="3">
    <source>
        <dbReference type="ARBA" id="ARBA00010199"/>
    </source>
</evidence>
<comment type="similarity">
    <text evidence="3">Belongs to the multi antimicrobial extrusion (MATE) (TC 2.A.66.1) family.</text>
</comment>
<feature type="transmembrane region" description="Helical" evidence="13">
    <location>
        <begin position="190"/>
        <end position="213"/>
    </location>
</feature>
<dbReference type="RefSeq" id="WP_154240616.1">
    <property type="nucleotide sequence ID" value="NZ_CALJPI010000068.1"/>
</dbReference>
<evidence type="ECO:0000256" key="8">
    <source>
        <dbReference type="ARBA" id="ARBA00022692"/>
    </source>
</evidence>
<protein>
    <recommendedName>
        <fullName evidence="4">Probable multidrug resistance protein NorM</fullName>
    </recommendedName>
    <alternativeName>
        <fullName evidence="12">Multidrug-efflux transporter</fullName>
    </alternativeName>
</protein>
<feature type="transmembrane region" description="Helical" evidence="13">
    <location>
        <begin position="248"/>
        <end position="275"/>
    </location>
</feature>
<name>A0A6N7SCS3_9FIRM</name>
<evidence type="ECO:0000256" key="2">
    <source>
        <dbReference type="ARBA" id="ARBA00004651"/>
    </source>
</evidence>
<evidence type="ECO:0000256" key="7">
    <source>
        <dbReference type="ARBA" id="ARBA00022475"/>
    </source>
</evidence>
<dbReference type="AlphaFoldDB" id="A0A6N7SCS3"/>
<keyword evidence="6" id="KW-0050">Antiport</keyword>
<feature type="transmembrane region" description="Helical" evidence="13">
    <location>
        <begin position="355"/>
        <end position="376"/>
    </location>
</feature>
<dbReference type="Proteomes" id="UP000433575">
    <property type="component" value="Unassembled WGS sequence"/>
</dbReference>
<comment type="caution">
    <text evidence="14">The sequence shown here is derived from an EMBL/GenBank/DDBJ whole genome shotgun (WGS) entry which is preliminary data.</text>
</comment>
<feature type="transmembrane region" description="Helical" evidence="13">
    <location>
        <begin position="281"/>
        <end position="301"/>
    </location>
</feature>
<keyword evidence="9 13" id="KW-1133">Transmembrane helix</keyword>
<evidence type="ECO:0000256" key="10">
    <source>
        <dbReference type="ARBA" id="ARBA00023065"/>
    </source>
</evidence>
<reference evidence="16 17" key="1">
    <citation type="journal article" date="2019" name="Nat. Med.">
        <title>A library of human gut bacterial isolates paired with longitudinal multiomics data enables mechanistic microbiome research.</title>
        <authorList>
            <person name="Poyet M."/>
            <person name="Groussin M."/>
            <person name="Gibbons S.M."/>
            <person name="Avila-Pacheco J."/>
            <person name="Jiang X."/>
            <person name="Kearney S.M."/>
            <person name="Perrotta A.R."/>
            <person name="Berdy B."/>
            <person name="Zhao S."/>
            <person name="Lieberman T.D."/>
            <person name="Swanson P.K."/>
            <person name="Smith M."/>
            <person name="Roesemann S."/>
            <person name="Alexander J.E."/>
            <person name="Rich S.A."/>
            <person name="Livny J."/>
            <person name="Vlamakis H."/>
            <person name="Clish C."/>
            <person name="Bullock K."/>
            <person name="Deik A."/>
            <person name="Scott J."/>
            <person name="Pierce K.A."/>
            <person name="Xavier R.J."/>
            <person name="Alm E.J."/>
        </authorList>
    </citation>
    <scope>NUCLEOTIDE SEQUENCE [LARGE SCALE GENOMIC DNA]</scope>
    <source>
        <strain evidence="14 16">BIOML-A4</strain>
        <strain evidence="15 17">BIOML-A5</strain>
    </source>
</reference>
<evidence type="ECO:0000313" key="17">
    <source>
        <dbReference type="Proteomes" id="UP000480929"/>
    </source>
</evidence>
<keyword evidence="5" id="KW-0813">Transport</keyword>
<dbReference type="InterPro" id="IPR048279">
    <property type="entry name" value="MdtK-like"/>
</dbReference>
<organism evidence="14 16">
    <name type="scientific">Holdemania massiliensis</name>
    <dbReference type="NCBI Taxonomy" id="1468449"/>
    <lineage>
        <taxon>Bacteria</taxon>
        <taxon>Bacillati</taxon>
        <taxon>Bacillota</taxon>
        <taxon>Erysipelotrichia</taxon>
        <taxon>Erysipelotrichales</taxon>
        <taxon>Erysipelotrichaceae</taxon>
        <taxon>Holdemania</taxon>
    </lineage>
</organism>
<evidence type="ECO:0000256" key="13">
    <source>
        <dbReference type="SAM" id="Phobius"/>
    </source>
</evidence>
<feature type="transmembrane region" description="Helical" evidence="13">
    <location>
        <begin position="96"/>
        <end position="121"/>
    </location>
</feature>
<gene>
    <name evidence="15" type="ORF">GKD88_18365</name>
    <name evidence="14" type="ORF">GKE08_18455</name>
</gene>
<proteinExistence type="inferred from homology"/>
<dbReference type="EMBL" id="WKPJ01000052">
    <property type="protein sequence ID" value="MSA91305.1"/>
    <property type="molecule type" value="Genomic_DNA"/>
</dbReference>
<dbReference type="PANTHER" id="PTHR43298:SF2">
    <property type="entry name" value="FMN_FAD EXPORTER YEEO-RELATED"/>
    <property type="match status" value="1"/>
</dbReference>
<dbReference type="PIRSF" id="PIRSF006603">
    <property type="entry name" value="DinF"/>
    <property type="match status" value="1"/>
</dbReference>
<feature type="transmembrane region" description="Helical" evidence="13">
    <location>
        <begin position="133"/>
        <end position="151"/>
    </location>
</feature>
<dbReference type="PANTHER" id="PTHR43298">
    <property type="entry name" value="MULTIDRUG RESISTANCE PROTEIN NORM-RELATED"/>
    <property type="match status" value="1"/>
</dbReference>
<evidence type="ECO:0000256" key="4">
    <source>
        <dbReference type="ARBA" id="ARBA00020268"/>
    </source>
</evidence>
<dbReference type="GO" id="GO:0042910">
    <property type="term" value="F:xenobiotic transmembrane transporter activity"/>
    <property type="evidence" value="ECO:0007669"/>
    <property type="project" value="InterPro"/>
</dbReference>
<feature type="transmembrane region" description="Helical" evidence="13">
    <location>
        <begin position="415"/>
        <end position="436"/>
    </location>
</feature>
<comment type="function">
    <text evidence="1">Multidrug efflux pump.</text>
</comment>
<evidence type="ECO:0000256" key="6">
    <source>
        <dbReference type="ARBA" id="ARBA00022449"/>
    </source>
</evidence>